<accession>A0A2N5V6H8</accession>
<proteinExistence type="predicted"/>
<organism evidence="3 5">
    <name type="scientific">Puccinia coronata f. sp. avenae</name>
    <dbReference type="NCBI Taxonomy" id="200324"/>
    <lineage>
        <taxon>Eukaryota</taxon>
        <taxon>Fungi</taxon>
        <taxon>Dikarya</taxon>
        <taxon>Basidiomycota</taxon>
        <taxon>Pucciniomycotina</taxon>
        <taxon>Pucciniomycetes</taxon>
        <taxon>Pucciniales</taxon>
        <taxon>Pucciniaceae</taxon>
        <taxon>Puccinia</taxon>
    </lineage>
</organism>
<feature type="region of interest" description="Disordered" evidence="1">
    <location>
        <begin position="1"/>
        <end position="49"/>
    </location>
</feature>
<keyword evidence="4" id="KW-1185">Reference proteome</keyword>
<evidence type="ECO:0000313" key="5">
    <source>
        <dbReference type="Proteomes" id="UP000235392"/>
    </source>
</evidence>
<comment type="caution">
    <text evidence="3">The sequence shown here is derived from an EMBL/GenBank/DDBJ whole genome shotgun (WGS) entry which is preliminary data.</text>
</comment>
<sequence length="89" mass="9978">MARCPAGKLAASGRMGRKSSPSFRGSLRKTPSARAWSLTGPRTEGMDHARTRHTFRISVYAVRDLYRASIDGYHAPTPRQAKRHRVRSL</sequence>
<evidence type="ECO:0000313" key="4">
    <source>
        <dbReference type="Proteomes" id="UP000235388"/>
    </source>
</evidence>
<evidence type="ECO:0000256" key="1">
    <source>
        <dbReference type="SAM" id="MobiDB-lite"/>
    </source>
</evidence>
<name>A0A2N5V6H8_9BASI</name>
<dbReference type="EMBL" id="PGCJ01000148">
    <property type="protein sequence ID" value="PLW43357.1"/>
    <property type="molecule type" value="Genomic_DNA"/>
</dbReference>
<evidence type="ECO:0000313" key="3">
    <source>
        <dbReference type="EMBL" id="PLW45605.1"/>
    </source>
</evidence>
<dbReference type="EMBL" id="PGCI01000047">
    <property type="protein sequence ID" value="PLW45605.1"/>
    <property type="molecule type" value="Genomic_DNA"/>
</dbReference>
<dbReference type="Proteomes" id="UP000235388">
    <property type="component" value="Unassembled WGS sequence"/>
</dbReference>
<evidence type="ECO:0000313" key="2">
    <source>
        <dbReference type="EMBL" id="PLW43357.1"/>
    </source>
</evidence>
<protein>
    <submittedName>
        <fullName evidence="3">Uncharacterized protein</fullName>
    </submittedName>
</protein>
<dbReference type="AlphaFoldDB" id="A0A2N5V6H8"/>
<gene>
    <name evidence="2" type="ORF">PCANC_13211</name>
    <name evidence="3" type="ORF">PCASD_06242</name>
</gene>
<dbReference type="Proteomes" id="UP000235392">
    <property type="component" value="Unassembled WGS sequence"/>
</dbReference>
<reference evidence="4 5" key="1">
    <citation type="submission" date="2017-11" db="EMBL/GenBank/DDBJ databases">
        <title>De novo assembly and phasing of dikaryotic genomes from two isolates of Puccinia coronata f. sp. avenae, the causal agent of oat crown rust.</title>
        <authorList>
            <person name="Miller M.E."/>
            <person name="Zhang Y."/>
            <person name="Omidvar V."/>
            <person name="Sperschneider J."/>
            <person name="Schwessinger B."/>
            <person name="Raley C."/>
            <person name="Palmer J.M."/>
            <person name="Garnica D."/>
            <person name="Upadhyaya N."/>
            <person name="Rathjen J."/>
            <person name="Taylor J.M."/>
            <person name="Park R.F."/>
            <person name="Dodds P.N."/>
            <person name="Hirsch C.D."/>
            <person name="Kianian S.F."/>
            <person name="Figueroa M."/>
        </authorList>
    </citation>
    <scope>NUCLEOTIDE SEQUENCE [LARGE SCALE GENOMIC DNA]</scope>
    <source>
        <strain evidence="2">12NC29</strain>
        <strain evidence="3">12SD80</strain>
    </source>
</reference>